<organism evidence="1 2">
    <name type="scientific">Romanomermis culicivorax</name>
    <name type="common">Nematode worm</name>
    <dbReference type="NCBI Taxonomy" id="13658"/>
    <lineage>
        <taxon>Eukaryota</taxon>
        <taxon>Metazoa</taxon>
        <taxon>Ecdysozoa</taxon>
        <taxon>Nematoda</taxon>
        <taxon>Enoplea</taxon>
        <taxon>Dorylaimia</taxon>
        <taxon>Mermithida</taxon>
        <taxon>Mermithoidea</taxon>
        <taxon>Mermithidae</taxon>
        <taxon>Romanomermis</taxon>
    </lineage>
</organism>
<dbReference type="AlphaFoldDB" id="A0A915J4Z1"/>
<dbReference type="Proteomes" id="UP000887565">
    <property type="component" value="Unplaced"/>
</dbReference>
<evidence type="ECO:0000313" key="2">
    <source>
        <dbReference type="WBParaSite" id="nRc.2.0.1.t21532-RA"/>
    </source>
</evidence>
<keyword evidence="1" id="KW-1185">Reference proteome</keyword>
<protein>
    <submittedName>
        <fullName evidence="2">Ovule protein</fullName>
    </submittedName>
</protein>
<dbReference type="WBParaSite" id="nRc.2.0.1.t21532-RA">
    <property type="protein sequence ID" value="nRc.2.0.1.t21532-RA"/>
    <property type="gene ID" value="nRc.2.0.1.g21532"/>
</dbReference>
<proteinExistence type="predicted"/>
<evidence type="ECO:0000313" key="1">
    <source>
        <dbReference type="Proteomes" id="UP000887565"/>
    </source>
</evidence>
<reference evidence="2" key="1">
    <citation type="submission" date="2022-11" db="UniProtKB">
        <authorList>
            <consortium name="WormBaseParasite"/>
        </authorList>
    </citation>
    <scope>IDENTIFICATION</scope>
</reference>
<sequence length="67" mass="7888">MLDMPTKMMKTFCGIREGVQKEVFPPPFGHLKSTLHLESFCGASMRLISCYFQNHRHRQQLEWIFDG</sequence>
<accession>A0A915J4Z1</accession>
<name>A0A915J4Z1_ROMCU</name>